<feature type="domain" description="N-acetyltransferase" evidence="6">
    <location>
        <begin position="15"/>
        <end position="178"/>
    </location>
</feature>
<dbReference type="PROSITE" id="PS51186">
    <property type="entry name" value="GNAT"/>
    <property type="match status" value="1"/>
</dbReference>
<evidence type="ECO:0000256" key="1">
    <source>
        <dbReference type="ARBA" id="ARBA00003818"/>
    </source>
</evidence>
<protein>
    <recommendedName>
        <fullName evidence="3">Lysine N-acyltransferase MbtK</fullName>
    </recommendedName>
    <alternativeName>
        <fullName evidence="5">Mycobactin synthase protein K</fullName>
    </alternativeName>
</protein>
<keyword evidence="8" id="KW-1185">Reference proteome</keyword>
<dbReference type="GO" id="GO:0016410">
    <property type="term" value="F:N-acyltransferase activity"/>
    <property type="evidence" value="ECO:0007669"/>
    <property type="project" value="TreeGrafter"/>
</dbReference>
<dbReference type="UniPathway" id="UPA00011"/>
<evidence type="ECO:0000256" key="3">
    <source>
        <dbReference type="ARBA" id="ARBA00020586"/>
    </source>
</evidence>
<dbReference type="PANTHER" id="PTHR31438">
    <property type="entry name" value="LYSINE N-ACYLTRANSFERASE C17G9.06C-RELATED"/>
    <property type="match status" value="1"/>
</dbReference>
<sequence>MRCETTPLLHLDDGFDLRPAVAEDATRIADWMAQPHIRKWWQQDWSVERWAQVLDEQAAGEHSTPCMVALDTEDLGYVELYRVRHDRLAEYYASDEHDWGVHVAIGDTVRTGQGLGRRLLRSVADALLRADPRCDRVVAEPDAANVASVRAFAAAGFVTQGELRLPEKTALLMVRPRTVEA</sequence>
<dbReference type="PANTHER" id="PTHR31438:SF1">
    <property type="entry name" value="LYSINE N-ACYLTRANSFERASE C17G9.06C-RELATED"/>
    <property type="match status" value="1"/>
</dbReference>
<comment type="caution">
    <text evidence="7">The sequence shown here is derived from an EMBL/GenBank/DDBJ whole genome shotgun (WGS) entry which is preliminary data.</text>
</comment>
<dbReference type="OrthoDB" id="9087497at2"/>
<dbReference type="AlphaFoldDB" id="A0A561BY72"/>
<dbReference type="SUPFAM" id="SSF55729">
    <property type="entry name" value="Acyl-CoA N-acyltransferases (Nat)"/>
    <property type="match status" value="1"/>
</dbReference>
<reference evidence="7 8" key="1">
    <citation type="submission" date="2019-06" db="EMBL/GenBank/DDBJ databases">
        <title>Sequencing the genomes of 1000 actinobacteria strains.</title>
        <authorList>
            <person name="Klenk H.-P."/>
        </authorList>
    </citation>
    <scope>NUCLEOTIDE SEQUENCE [LARGE SCALE GENOMIC DNA]</scope>
    <source>
        <strain evidence="7 8">DSM 24683</strain>
    </source>
</reference>
<dbReference type="SMART" id="SM01006">
    <property type="entry name" value="AlcB"/>
    <property type="match status" value="1"/>
</dbReference>
<evidence type="ECO:0000256" key="2">
    <source>
        <dbReference type="ARBA" id="ARBA00005102"/>
    </source>
</evidence>
<keyword evidence="4" id="KW-0046">Antibiotic resistance</keyword>
<gene>
    <name evidence="7" type="ORF">FB561_4960</name>
</gene>
<dbReference type="Pfam" id="PF13523">
    <property type="entry name" value="Acetyltransf_8"/>
    <property type="match status" value="1"/>
</dbReference>
<dbReference type="InterPro" id="IPR019432">
    <property type="entry name" value="Acyltransferase_MbtK/IucB-like"/>
</dbReference>
<dbReference type="GO" id="GO:0046677">
    <property type="term" value="P:response to antibiotic"/>
    <property type="evidence" value="ECO:0007669"/>
    <property type="project" value="UniProtKB-KW"/>
</dbReference>
<organism evidence="7 8">
    <name type="scientific">Kribbella amoyensis</name>
    <dbReference type="NCBI Taxonomy" id="996641"/>
    <lineage>
        <taxon>Bacteria</taxon>
        <taxon>Bacillati</taxon>
        <taxon>Actinomycetota</taxon>
        <taxon>Actinomycetes</taxon>
        <taxon>Propionibacteriales</taxon>
        <taxon>Kribbellaceae</taxon>
        <taxon>Kribbella</taxon>
    </lineage>
</organism>
<evidence type="ECO:0000256" key="5">
    <source>
        <dbReference type="ARBA" id="ARBA00031122"/>
    </source>
</evidence>
<evidence type="ECO:0000256" key="4">
    <source>
        <dbReference type="ARBA" id="ARBA00023251"/>
    </source>
</evidence>
<comment type="function">
    <text evidence="1">Acyltransferase required for the direct transfer of medium- to long-chain fatty acyl moieties from a carrier protein (MbtL) on to the epsilon-amino group of lysine residue in the mycobactin core.</text>
</comment>
<evidence type="ECO:0000313" key="8">
    <source>
        <dbReference type="Proteomes" id="UP000318380"/>
    </source>
</evidence>
<dbReference type="RefSeq" id="WP_145810687.1">
    <property type="nucleotide sequence ID" value="NZ_VIVK01000001.1"/>
</dbReference>
<dbReference type="GO" id="GO:0019290">
    <property type="term" value="P:siderophore biosynthetic process"/>
    <property type="evidence" value="ECO:0007669"/>
    <property type="project" value="InterPro"/>
</dbReference>
<dbReference type="InterPro" id="IPR016181">
    <property type="entry name" value="Acyl_CoA_acyltransferase"/>
</dbReference>
<dbReference type="Proteomes" id="UP000318380">
    <property type="component" value="Unassembled WGS sequence"/>
</dbReference>
<comment type="pathway">
    <text evidence="2">Siderophore biosynthesis; mycobactin biosynthesis.</text>
</comment>
<dbReference type="Gene3D" id="3.40.630.30">
    <property type="match status" value="1"/>
</dbReference>
<accession>A0A561BY72</accession>
<keyword evidence="7" id="KW-0808">Transferase</keyword>
<proteinExistence type="predicted"/>
<evidence type="ECO:0000259" key="6">
    <source>
        <dbReference type="PROSITE" id="PS51186"/>
    </source>
</evidence>
<evidence type="ECO:0000313" key="7">
    <source>
        <dbReference type="EMBL" id="TWD83791.1"/>
    </source>
</evidence>
<dbReference type="InterPro" id="IPR000182">
    <property type="entry name" value="GNAT_dom"/>
</dbReference>
<dbReference type="EMBL" id="VIVK01000001">
    <property type="protein sequence ID" value="TWD83791.1"/>
    <property type="molecule type" value="Genomic_DNA"/>
</dbReference>
<name>A0A561BY72_9ACTN</name>